<evidence type="ECO:0000313" key="3">
    <source>
        <dbReference type="Proteomes" id="UP000622890"/>
    </source>
</evidence>
<dbReference type="RefSeq" id="WP_200589922.1">
    <property type="nucleotide sequence ID" value="NZ_JAEPBG010000001.1"/>
</dbReference>
<accession>A0A934SPP6</accession>
<evidence type="ECO:0000313" key="2">
    <source>
        <dbReference type="EMBL" id="MBK4733252.1"/>
    </source>
</evidence>
<sequence>MELFSTMQTAAMSQASVAADQIAAAVERCSNLREAIDRLRGRNDAVGLPVDAKGIRDALAHRQSLDAVFGADPSSLAGNLADAQLLAESLKRGGLDVQTALCYPVLVRTTVDGKSSERLTWMSNAERAQLDQLALPDSAELPGCPTRQRSDKDGRLTVYCCLDAYATVRLVGTSVPQVLQQAATSLQAAGGEVRRMVSELARANSKNVTASEDILALLKTLAKKFEQRIEKLHEERSEMTLENPPWQNYRQRLQIIREHEQRRAIEKQIEQRRERREGR</sequence>
<gene>
    <name evidence="2" type="ORF">JJB74_01285</name>
</gene>
<keyword evidence="3" id="KW-1185">Reference proteome</keyword>
<dbReference type="Proteomes" id="UP000622890">
    <property type="component" value="Unassembled WGS sequence"/>
</dbReference>
<dbReference type="EMBL" id="JAEPBG010000001">
    <property type="protein sequence ID" value="MBK4733252.1"/>
    <property type="molecule type" value="Genomic_DNA"/>
</dbReference>
<reference evidence="2" key="1">
    <citation type="submission" date="2021-01" db="EMBL/GenBank/DDBJ databases">
        <title>Genome sequence of strain Noviherbaspirillum sp. DKR-6.</title>
        <authorList>
            <person name="Chaudhary D.K."/>
        </authorList>
    </citation>
    <scope>NUCLEOTIDE SEQUENCE</scope>
    <source>
        <strain evidence="2">DKR-6</strain>
    </source>
</reference>
<feature type="coiled-coil region" evidence="1">
    <location>
        <begin position="215"/>
        <end position="242"/>
    </location>
</feature>
<proteinExistence type="predicted"/>
<organism evidence="2 3">
    <name type="scientific">Noviherbaspirillum pedocola</name>
    <dbReference type="NCBI Taxonomy" id="2801341"/>
    <lineage>
        <taxon>Bacteria</taxon>
        <taxon>Pseudomonadati</taxon>
        <taxon>Pseudomonadota</taxon>
        <taxon>Betaproteobacteria</taxon>
        <taxon>Burkholderiales</taxon>
        <taxon>Oxalobacteraceae</taxon>
        <taxon>Noviherbaspirillum</taxon>
    </lineage>
</organism>
<comment type="caution">
    <text evidence="2">The sequence shown here is derived from an EMBL/GenBank/DDBJ whole genome shotgun (WGS) entry which is preliminary data.</text>
</comment>
<protein>
    <submittedName>
        <fullName evidence="2">Uncharacterized protein</fullName>
    </submittedName>
</protein>
<evidence type="ECO:0000256" key="1">
    <source>
        <dbReference type="SAM" id="Coils"/>
    </source>
</evidence>
<dbReference type="AlphaFoldDB" id="A0A934SPP6"/>
<keyword evidence="1" id="KW-0175">Coiled coil</keyword>
<name>A0A934SPP6_9BURK</name>